<reference evidence="4" key="2">
    <citation type="submission" date="2016-06" db="UniProtKB">
        <authorList>
            <consortium name="WormBaseParasite"/>
        </authorList>
    </citation>
    <scope>IDENTIFICATION</scope>
</reference>
<keyword evidence="2" id="KW-1133">Transmembrane helix</keyword>
<dbReference type="WBParaSite" id="GPLIN_000441700">
    <property type="protein sequence ID" value="GPLIN_000441700"/>
    <property type="gene ID" value="GPLIN_000441700"/>
</dbReference>
<keyword evidence="2" id="KW-0472">Membrane</keyword>
<feature type="transmembrane region" description="Helical" evidence="2">
    <location>
        <begin position="126"/>
        <end position="146"/>
    </location>
</feature>
<name>A0A183BUY1_GLOPA</name>
<keyword evidence="2" id="KW-0812">Transmembrane</keyword>
<evidence type="ECO:0000313" key="4">
    <source>
        <dbReference type="WBParaSite" id="GPLIN_000441700"/>
    </source>
</evidence>
<protein>
    <submittedName>
        <fullName evidence="4">Neur_chan_LBD domain-containing protein</fullName>
    </submittedName>
</protein>
<evidence type="ECO:0000256" key="1">
    <source>
        <dbReference type="SAM" id="MobiDB-lite"/>
    </source>
</evidence>
<evidence type="ECO:0000313" key="3">
    <source>
        <dbReference type="Proteomes" id="UP000050741"/>
    </source>
</evidence>
<proteinExistence type="predicted"/>
<organism evidence="3 4">
    <name type="scientific">Globodera pallida</name>
    <name type="common">Potato cyst nematode worm</name>
    <name type="synonym">Heterodera pallida</name>
    <dbReference type="NCBI Taxonomy" id="36090"/>
    <lineage>
        <taxon>Eukaryota</taxon>
        <taxon>Metazoa</taxon>
        <taxon>Ecdysozoa</taxon>
        <taxon>Nematoda</taxon>
        <taxon>Chromadorea</taxon>
        <taxon>Rhabditida</taxon>
        <taxon>Tylenchina</taxon>
        <taxon>Tylenchomorpha</taxon>
        <taxon>Tylenchoidea</taxon>
        <taxon>Heteroderidae</taxon>
        <taxon>Heteroderinae</taxon>
        <taxon>Globodera</taxon>
    </lineage>
</organism>
<feature type="region of interest" description="Disordered" evidence="1">
    <location>
        <begin position="94"/>
        <end position="115"/>
    </location>
</feature>
<sequence>MKIQFKSNIFLRVSFGGEKRVQMIVYDDGITDDYSINNHSNKHNSRHGTAFTDKKLNDSSGSWKAYSIEKATRDYHSTDPWTCEMTFSKKGGNVDIGPPDLPKSTTTTTTTTKATKSGGGRLIVKAYLVVALQMIFGFVPAIFVGLSGRTA</sequence>
<keyword evidence="3" id="KW-1185">Reference proteome</keyword>
<accession>A0A183BUY1</accession>
<dbReference type="AlphaFoldDB" id="A0A183BUY1"/>
<reference evidence="3" key="1">
    <citation type="submission" date="2014-05" db="EMBL/GenBank/DDBJ databases">
        <title>The genome and life-stage specific transcriptomes of Globodera pallida elucidate key aspects of plant parasitism by a cyst nematode.</title>
        <authorList>
            <person name="Cotton J.A."/>
            <person name="Lilley C.J."/>
            <person name="Jones L.M."/>
            <person name="Kikuchi T."/>
            <person name="Reid A.J."/>
            <person name="Thorpe P."/>
            <person name="Tsai I.J."/>
            <person name="Beasley H."/>
            <person name="Blok V."/>
            <person name="Cock P.J.A."/>
            <person name="Van den Akker S.E."/>
            <person name="Holroyd N."/>
            <person name="Hunt M."/>
            <person name="Mantelin S."/>
            <person name="Naghra H."/>
            <person name="Pain A."/>
            <person name="Palomares-Rius J.E."/>
            <person name="Zarowiecki M."/>
            <person name="Berriman M."/>
            <person name="Jones J.T."/>
            <person name="Urwin P.E."/>
        </authorList>
    </citation>
    <scope>NUCLEOTIDE SEQUENCE [LARGE SCALE GENOMIC DNA]</scope>
    <source>
        <strain evidence="3">Lindley</strain>
    </source>
</reference>
<dbReference type="Proteomes" id="UP000050741">
    <property type="component" value="Unassembled WGS sequence"/>
</dbReference>
<evidence type="ECO:0000256" key="2">
    <source>
        <dbReference type="SAM" id="Phobius"/>
    </source>
</evidence>